<dbReference type="PANTHER" id="PTHR11760:SF19">
    <property type="entry name" value="SMALL RIBOSOMAL SUBUNIT PROTEIN US3C"/>
    <property type="match status" value="1"/>
</dbReference>
<dbReference type="Gene3D" id="3.30.1140.32">
    <property type="entry name" value="Ribosomal protein S3, C-terminal domain"/>
    <property type="match status" value="1"/>
</dbReference>
<dbReference type="NCBIfam" id="TIGR01009">
    <property type="entry name" value="rpsC_bact"/>
    <property type="match status" value="1"/>
</dbReference>
<evidence type="ECO:0000256" key="6">
    <source>
        <dbReference type="ARBA" id="ARBA00024998"/>
    </source>
</evidence>
<dbReference type="InterPro" id="IPR009019">
    <property type="entry name" value="KH_sf_prok-type"/>
</dbReference>
<dbReference type="GO" id="GO:0019843">
    <property type="term" value="F:rRNA binding"/>
    <property type="evidence" value="ECO:0007669"/>
    <property type="project" value="UniProtKB-UniRule"/>
</dbReference>
<dbReference type="HAMAP" id="MF_01309_B">
    <property type="entry name" value="Ribosomal_uS3_B"/>
    <property type="match status" value="1"/>
</dbReference>
<dbReference type="InterPro" id="IPR005704">
    <property type="entry name" value="Ribosomal_uS3_bac-typ"/>
</dbReference>
<comment type="function">
    <text evidence="6 8">Binds the lower part of the 30S subunit head. Binds mRNA in the 70S ribosome, positioning it for translation.</text>
</comment>
<dbReference type="InterPro" id="IPR015946">
    <property type="entry name" value="KH_dom-like_a/b"/>
</dbReference>
<dbReference type="FunFam" id="3.30.1140.32:FF:000002">
    <property type="entry name" value="30S ribosomal protein S3"/>
    <property type="match status" value="1"/>
</dbReference>
<dbReference type="PROSITE" id="PS00548">
    <property type="entry name" value="RIBOSOMAL_S3"/>
    <property type="match status" value="1"/>
</dbReference>
<evidence type="ECO:0000256" key="5">
    <source>
        <dbReference type="ARBA" id="ARBA00023274"/>
    </source>
</evidence>
<evidence type="ECO:0000313" key="12">
    <source>
        <dbReference type="EMBL" id="PIZ41326.1"/>
    </source>
</evidence>
<comment type="similarity">
    <text evidence="1 8 9">Belongs to the universal ribosomal protein uS3 family.</text>
</comment>
<protein>
    <recommendedName>
        <fullName evidence="7 8">Small ribosomal subunit protein uS3</fullName>
    </recommendedName>
</protein>
<dbReference type="Gene3D" id="3.30.300.20">
    <property type="match status" value="1"/>
</dbReference>
<gene>
    <name evidence="8" type="primary">rpsC</name>
    <name evidence="12" type="ORF">COY37_02480</name>
</gene>
<dbReference type="InterPro" id="IPR004087">
    <property type="entry name" value="KH_dom"/>
</dbReference>
<feature type="domain" description="KH type-2" evidence="11">
    <location>
        <begin position="38"/>
        <end position="106"/>
    </location>
</feature>
<dbReference type="InterPro" id="IPR036419">
    <property type="entry name" value="Ribosomal_S3_C_sf"/>
</dbReference>
<dbReference type="Proteomes" id="UP000230956">
    <property type="component" value="Unassembled WGS sequence"/>
</dbReference>
<evidence type="ECO:0000313" key="13">
    <source>
        <dbReference type="Proteomes" id="UP000230956"/>
    </source>
</evidence>
<dbReference type="InterPro" id="IPR001351">
    <property type="entry name" value="Ribosomal_uS3_C"/>
</dbReference>
<evidence type="ECO:0000256" key="7">
    <source>
        <dbReference type="ARBA" id="ARBA00035257"/>
    </source>
</evidence>
<dbReference type="PROSITE" id="PS50823">
    <property type="entry name" value="KH_TYPE_2"/>
    <property type="match status" value="1"/>
</dbReference>
<dbReference type="GO" id="GO:0006412">
    <property type="term" value="P:translation"/>
    <property type="evidence" value="ECO:0007669"/>
    <property type="project" value="UniProtKB-UniRule"/>
</dbReference>
<feature type="compositionally biased region" description="Basic and acidic residues" evidence="10">
    <location>
        <begin position="213"/>
        <end position="242"/>
    </location>
</feature>
<keyword evidence="3 8" id="KW-0694">RNA-binding</keyword>
<proteinExistence type="inferred from homology"/>
<dbReference type="PANTHER" id="PTHR11760">
    <property type="entry name" value="30S/40S RIBOSOMAL PROTEIN S3"/>
    <property type="match status" value="1"/>
</dbReference>
<sequence>MGQKVHPRGLRIGIIENWRSRWFASKGFDKILHEDIELRKFLEKKLERAAISRVEIERAGDRVKVDIHTARPGIVIGKRGSEVEILRSDLEKLTGKQVQINIEEVRRPELDSTLVAQSIAEQLEARVGFRRAMKKAVTQAMKSGAKGVKVQCAGRLGGAEMARTEWYREGRVPLHTLRANIDYGFTEARTTFGRIGVKVWIYKGDILPGQRVPSHEVVSERPERPRPERPRRPRKEAPGRRR</sequence>
<dbReference type="FunFam" id="3.30.300.20:FF:000001">
    <property type="entry name" value="30S ribosomal protein S3"/>
    <property type="match status" value="1"/>
</dbReference>
<dbReference type="InterPro" id="IPR057258">
    <property type="entry name" value="Ribosomal_uS3"/>
</dbReference>
<evidence type="ECO:0000256" key="3">
    <source>
        <dbReference type="ARBA" id="ARBA00022884"/>
    </source>
</evidence>
<dbReference type="SUPFAM" id="SSF54814">
    <property type="entry name" value="Prokaryotic type KH domain (KH-domain type II)"/>
    <property type="match status" value="1"/>
</dbReference>
<dbReference type="GO" id="GO:0003729">
    <property type="term" value="F:mRNA binding"/>
    <property type="evidence" value="ECO:0007669"/>
    <property type="project" value="UniProtKB-UniRule"/>
</dbReference>
<evidence type="ECO:0000259" key="11">
    <source>
        <dbReference type="PROSITE" id="PS50823"/>
    </source>
</evidence>
<keyword evidence="4 8" id="KW-0689">Ribosomal protein</keyword>
<dbReference type="SMART" id="SM00322">
    <property type="entry name" value="KH"/>
    <property type="match status" value="1"/>
</dbReference>
<evidence type="ECO:0000256" key="2">
    <source>
        <dbReference type="ARBA" id="ARBA00022730"/>
    </source>
</evidence>
<keyword evidence="2 8" id="KW-0699">rRNA-binding</keyword>
<dbReference type="InterPro" id="IPR004044">
    <property type="entry name" value="KH_dom_type_2"/>
</dbReference>
<evidence type="ECO:0000256" key="1">
    <source>
        <dbReference type="ARBA" id="ARBA00010761"/>
    </source>
</evidence>
<comment type="subunit">
    <text evidence="8">Part of the 30S ribosomal subunit. Forms a tight complex with proteins S10 and S14.</text>
</comment>
<dbReference type="GO" id="GO:0003735">
    <property type="term" value="F:structural constituent of ribosome"/>
    <property type="evidence" value="ECO:0007669"/>
    <property type="project" value="InterPro"/>
</dbReference>
<evidence type="ECO:0000256" key="4">
    <source>
        <dbReference type="ARBA" id="ARBA00022980"/>
    </source>
</evidence>
<dbReference type="AlphaFoldDB" id="A0A2M7T9Q1"/>
<dbReference type="SUPFAM" id="SSF54821">
    <property type="entry name" value="Ribosomal protein S3 C-terminal domain"/>
    <property type="match status" value="1"/>
</dbReference>
<comment type="caution">
    <text evidence="12">The sequence shown here is derived from an EMBL/GenBank/DDBJ whole genome shotgun (WGS) entry which is preliminary data.</text>
</comment>
<feature type="region of interest" description="Disordered" evidence="10">
    <location>
        <begin position="212"/>
        <end position="242"/>
    </location>
</feature>
<reference evidence="13" key="1">
    <citation type="submission" date="2017-09" db="EMBL/GenBank/DDBJ databases">
        <title>Depth-based differentiation of microbial function through sediment-hosted aquifers and enrichment of novel symbionts in the deep terrestrial subsurface.</title>
        <authorList>
            <person name="Probst A.J."/>
            <person name="Ladd B."/>
            <person name="Jarett J.K."/>
            <person name="Geller-Mcgrath D.E."/>
            <person name="Sieber C.M.K."/>
            <person name="Emerson J.B."/>
            <person name="Anantharaman K."/>
            <person name="Thomas B.C."/>
            <person name="Malmstrom R."/>
            <person name="Stieglmeier M."/>
            <person name="Klingl A."/>
            <person name="Woyke T."/>
            <person name="Ryan C.M."/>
            <person name="Banfield J.F."/>
        </authorList>
    </citation>
    <scope>NUCLEOTIDE SEQUENCE [LARGE SCALE GENOMIC DNA]</scope>
</reference>
<dbReference type="Pfam" id="PF00189">
    <property type="entry name" value="Ribosomal_S3_C"/>
    <property type="match status" value="1"/>
</dbReference>
<dbReference type="GO" id="GO:0022627">
    <property type="term" value="C:cytosolic small ribosomal subunit"/>
    <property type="evidence" value="ECO:0007669"/>
    <property type="project" value="TreeGrafter"/>
</dbReference>
<dbReference type="EMBL" id="PFNG01000061">
    <property type="protein sequence ID" value="PIZ41326.1"/>
    <property type="molecule type" value="Genomic_DNA"/>
</dbReference>
<dbReference type="InterPro" id="IPR018280">
    <property type="entry name" value="Ribosomal_uS3_CS"/>
</dbReference>
<dbReference type="Pfam" id="PF07650">
    <property type="entry name" value="KH_2"/>
    <property type="match status" value="1"/>
</dbReference>
<name>A0A2M7T9Q1_9ACTN</name>
<keyword evidence="5 8" id="KW-0687">Ribonucleoprotein</keyword>
<organism evidence="12 13">
    <name type="scientific">Candidatus Aquicultor secundus</name>
    <dbReference type="NCBI Taxonomy" id="1973895"/>
    <lineage>
        <taxon>Bacteria</taxon>
        <taxon>Bacillati</taxon>
        <taxon>Actinomycetota</taxon>
        <taxon>Candidatus Aquicultoria</taxon>
        <taxon>Candidatus Aquicultorales</taxon>
        <taxon>Candidatus Aquicultoraceae</taxon>
        <taxon>Candidatus Aquicultor</taxon>
    </lineage>
</organism>
<accession>A0A2M7T9Q1</accession>
<dbReference type="CDD" id="cd02412">
    <property type="entry name" value="KH-II_30S_S3"/>
    <property type="match status" value="1"/>
</dbReference>
<evidence type="ECO:0000256" key="10">
    <source>
        <dbReference type="SAM" id="MobiDB-lite"/>
    </source>
</evidence>
<evidence type="ECO:0000256" key="9">
    <source>
        <dbReference type="RuleBase" id="RU003624"/>
    </source>
</evidence>
<evidence type="ECO:0000256" key="8">
    <source>
        <dbReference type="HAMAP-Rule" id="MF_01309"/>
    </source>
</evidence>